<evidence type="ECO:0008006" key="3">
    <source>
        <dbReference type="Google" id="ProtNLM"/>
    </source>
</evidence>
<accession>A0A238XXV7</accession>
<dbReference type="Proteomes" id="UP000198384">
    <property type="component" value="Unassembled WGS sequence"/>
</dbReference>
<gene>
    <name evidence="1" type="ORF">SAMN06265371_107128</name>
</gene>
<reference evidence="1 2" key="1">
    <citation type="submission" date="2017-06" db="EMBL/GenBank/DDBJ databases">
        <authorList>
            <person name="Kim H.J."/>
            <person name="Triplett B.A."/>
        </authorList>
    </citation>
    <scope>NUCLEOTIDE SEQUENCE [LARGE SCALE GENOMIC DNA]</scope>
    <source>
        <strain evidence="1 2">DSM 29150</strain>
    </source>
</reference>
<dbReference type="OrthoDB" id="1466769at2"/>
<evidence type="ECO:0000313" key="2">
    <source>
        <dbReference type="Proteomes" id="UP000198384"/>
    </source>
</evidence>
<sequence length="277" mass="32856">MLKENSKHIQLQYEGFLKTPLLWKKDAVFGLTQFEVNSAKTTQFNSFKKAEIRLGKRVEQFSFFTFQQDNSIEILAENIQIQDGTRTVGEIDCLLLKNKQPIHIEIVYKFYLYDKSVGNTEIDHWIGPNRRDSFHQKLTKLKQKQLPLLQSAHTKQYLKKQKITSEEIIQNVYFKAQLFVPLTELNNTFSTINNNCIYGFYIFLNELEQFNNCKFHIPTKVDWLKEVQTSSNWLNHAIFKERISTFLNEKSAPLCWIKYPNGKTQKFFVVWWDFIDS</sequence>
<name>A0A238XXV7_9FLAO</name>
<keyword evidence="2" id="KW-1185">Reference proteome</keyword>
<organism evidence="1 2">
    <name type="scientific">Lutibacter agarilyticus</name>
    <dbReference type="NCBI Taxonomy" id="1109740"/>
    <lineage>
        <taxon>Bacteria</taxon>
        <taxon>Pseudomonadati</taxon>
        <taxon>Bacteroidota</taxon>
        <taxon>Flavobacteriia</taxon>
        <taxon>Flavobacteriales</taxon>
        <taxon>Flavobacteriaceae</taxon>
        <taxon>Lutibacter</taxon>
    </lineage>
</organism>
<evidence type="ECO:0000313" key="1">
    <source>
        <dbReference type="EMBL" id="SNR63552.1"/>
    </source>
</evidence>
<dbReference type="InterPro" id="IPR015003">
    <property type="entry name" value="DUF1853"/>
</dbReference>
<dbReference type="RefSeq" id="WP_089382119.1">
    <property type="nucleotide sequence ID" value="NZ_FZNT01000007.1"/>
</dbReference>
<dbReference type="EMBL" id="FZNT01000007">
    <property type="protein sequence ID" value="SNR63552.1"/>
    <property type="molecule type" value="Genomic_DNA"/>
</dbReference>
<protein>
    <recommendedName>
        <fullName evidence="3">DUF1853 domain-containing protein</fullName>
    </recommendedName>
</protein>
<dbReference type="AlphaFoldDB" id="A0A238XXV7"/>
<proteinExistence type="predicted"/>
<dbReference type="Pfam" id="PF08907">
    <property type="entry name" value="DUF1853"/>
    <property type="match status" value="1"/>
</dbReference>